<evidence type="ECO:0000313" key="10">
    <source>
        <dbReference type="Proteomes" id="UP000245293"/>
    </source>
</evidence>
<dbReference type="Pfam" id="PF03328">
    <property type="entry name" value="HpcH_HpaI"/>
    <property type="match status" value="1"/>
</dbReference>
<dbReference type="InterPro" id="IPR015813">
    <property type="entry name" value="Pyrv/PenolPyrv_kinase-like_dom"/>
</dbReference>
<comment type="caution">
    <text evidence="9">The sequence shown here is derived from an EMBL/GenBank/DDBJ whole genome shotgun (WGS) entry which is preliminary data.</text>
</comment>
<evidence type="ECO:0000256" key="2">
    <source>
        <dbReference type="ARBA" id="ARBA00005568"/>
    </source>
</evidence>
<comment type="similarity">
    <text evidence="2">Belongs to the HpcH/HpaI aldolase family.</text>
</comment>
<protein>
    <recommendedName>
        <fullName evidence="7">Hydroxypyruvate/pyruvate aldolase</fullName>
    </recommendedName>
</protein>
<dbReference type="FunFam" id="3.20.20.60:FF:000004">
    <property type="entry name" value="5-keto-4-deoxy-D-glucarate aldolase"/>
    <property type="match status" value="1"/>
</dbReference>
<evidence type="ECO:0000256" key="5">
    <source>
        <dbReference type="ARBA" id="ARBA00023317"/>
    </source>
</evidence>
<dbReference type="InterPro" id="IPR050251">
    <property type="entry name" value="HpcH-HpaI_aldolase"/>
</dbReference>
<comment type="cofactor">
    <cofactor evidence="1">
        <name>a divalent metal cation</name>
        <dbReference type="ChEBI" id="CHEBI:60240"/>
    </cofactor>
</comment>
<dbReference type="AlphaFoldDB" id="A0A2V1PAJ6"/>
<dbReference type="InterPro" id="IPR040442">
    <property type="entry name" value="Pyrv_kinase-like_dom_sf"/>
</dbReference>
<sequence length="256" mass="26796">MPAPRNPLKAALSEGRMQSGLWMAMASPIAAELAGKAGFDWCLIDAEHGPNTLSTIMAQLQALAGTDAHPVVRVPYGEDWILKQVLDLGVQSLVVPMVNTAEQARQVAAAVRYPGQGVRGMGAVLSRASGYGEIVDYVTSANDEICLFVQIESAEAVANVAEIAAVDGVDGLFVGPADLSADMGFVGDPGHPEVQAAIAHVYDMAAETGRFAGTITFDAGEYDALAGQGVRFLGLGGDVHVLRQALVALWDKRPKP</sequence>
<evidence type="ECO:0000256" key="6">
    <source>
        <dbReference type="ARBA" id="ARBA00045074"/>
    </source>
</evidence>
<dbReference type="SUPFAM" id="SSF51621">
    <property type="entry name" value="Phosphoenolpyruvate/pyruvate domain"/>
    <property type="match status" value="1"/>
</dbReference>
<reference evidence="10" key="1">
    <citation type="submission" date="2018-05" db="EMBL/GenBank/DDBJ databases">
        <authorList>
            <person name="Du Z."/>
            <person name="Wang X."/>
        </authorList>
    </citation>
    <scope>NUCLEOTIDE SEQUENCE [LARGE SCALE GENOMIC DNA]</scope>
    <source>
        <strain evidence="10">WDS4C29</strain>
    </source>
</reference>
<dbReference type="Proteomes" id="UP000245293">
    <property type="component" value="Unassembled WGS sequence"/>
</dbReference>
<dbReference type="RefSeq" id="WP_109386132.1">
    <property type="nucleotide sequence ID" value="NZ_QETF01000002.1"/>
</dbReference>
<proteinExistence type="inferred from homology"/>
<name>A0A2V1PAJ6_9RHOB</name>
<dbReference type="EMBL" id="QETF01000002">
    <property type="protein sequence ID" value="PWG18327.1"/>
    <property type="molecule type" value="Genomic_DNA"/>
</dbReference>
<dbReference type="GO" id="GO:0016832">
    <property type="term" value="F:aldehyde-lyase activity"/>
    <property type="evidence" value="ECO:0007669"/>
    <property type="project" value="TreeGrafter"/>
</dbReference>
<keyword evidence="10" id="KW-1185">Reference proteome</keyword>
<feature type="domain" description="HpcH/HpaI aldolase/citrate lyase" evidence="8">
    <location>
        <begin position="18"/>
        <end position="244"/>
    </location>
</feature>
<accession>A0A2V1PAJ6</accession>
<evidence type="ECO:0000259" key="8">
    <source>
        <dbReference type="Pfam" id="PF03328"/>
    </source>
</evidence>
<evidence type="ECO:0000256" key="1">
    <source>
        <dbReference type="ARBA" id="ARBA00001968"/>
    </source>
</evidence>
<keyword evidence="5" id="KW-0670">Pyruvate</keyword>
<dbReference type="Gene3D" id="3.20.20.60">
    <property type="entry name" value="Phosphoenolpyruvate-binding domains"/>
    <property type="match status" value="1"/>
</dbReference>
<evidence type="ECO:0000256" key="3">
    <source>
        <dbReference type="ARBA" id="ARBA00022723"/>
    </source>
</evidence>
<evidence type="ECO:0000313" key="9">
    <source>
        <dbReference type="EMBL" id="PWG18327.1"/>
    </source>
</evidence>
<comment type="catalytic activity">
    <reaction evidence="6">
        <text>D-glyceraldehyde + pyruvate = 2-dehydro-3-deoxy-L-galactonate</text>
        <dbReference type="Rhea" id="RHEA:80055"/>
        <dbReference type="ChEBI" id="CHEBI:15361"/>
        <dbReference type="ChEBI" id="CHEBI:17378"/>
        <dbReference type="ChEBI" id="CHEBI:75545"/>
    </reaction>
</comment>
<dbReference type="GO" id="GO:0046872">
    <property type="term" value="F:metal ion binding"/>
    <property type="evidence" value="ECO:0007669"/>
    <property type="project" value="UniProtKB-KW"/>
</dbReference>
<dbReference type="OrthoDB" id="9802624at2"/>
<dbReference type="GO" id="GO:0005737">
    <property type="term" value="C:cytoplasm"/>
    <property type="evidence" value="ECO:0007669"/>
    <property type="project" value="UniProtKB-ARBA"/>
</dbReference>
<evidence type="ECO:0000256" key="7">
    <source>
        <dbReference type="ARBA" id="ARBA00068169"/>
    </source>
</evidence>
<keyword evidence="4" id="KW-0456">Lyase</keyword>
<organism evidence="9 10">
    <name type="scientific">Salibaculum griseiflavum</name>
    <dbReference type="NCBI Taxonomy" id="1914409"/>
    <lineage>
        <taxon>Bacteria</taxon>
        <taxon>Pseudomonadati</taxon>
        <taxon>Pseudomonadota</taxon>
        <taxon>Alphaproteobacteria</taxon>
        <taxon>Rhodobacterales</taxon>
        <taxon>Roseobacteraceae</taxon>
        <taxon>Salibaculum</taxon>
    </lineage>
</organism>
<gene>
    <name evidence="9" type="ORF">DFK10_02155</name>
</gene>
<dbReference type="InterPro" id="IPR005000">
    <property type="entry name" value="Aldolase/citrate-lyase_domain"/>
</dbReference>
<dbReference type="PANTHER" id="PTHR30502">
    <property type="entry name" value="2-KETO-3-DEOXY-L-RHAMNONATE ALDOLASE"/>
    <property type="match status" value="1"/>
</dbReference>
<keyword evidence="3" id="KW-0479">Metal-binding</keyword>
<evidence type="ECO:0000256" key="4">
    <source>
        <dbReference type="ARBA" id="ARBA00023239"/>
    </source>
</evidence>
<dbReference type="PANTHER" id="PTHR30502:SF0">
    <property type="entry name" value="PHOSPHOENOLPYRUVATE CARBOXYLASE FAMILY PROTEIN"/>
    <property type="match status" value="1"/>
</dbReference>